<protein>
    <recommendedName>
        <fullName evidence="5">Phosphotyrosine protein phosphatase I domain-containing protein</fullName>
    </recommendedName>
</protein>
<dbReference type="SUPFAM" id="SSF52788">
    <property type="entry name" value="Phosphotyrosine protein phosphatases I"/>
    <property type="match status" value="1"/>
</dbReference>
<dbReference type="InterPro" id="IPR023485">
    <property type="entry name" value="Ptyr_pPase"/>
</dbReference>
<keyword evidence="3" id="KW-0904">Protein phosphatase</keyword>
<dbReference type="PANTHER" id="PTHR11717:SF31">
    <property type="entry name" value="LOW MOLECULAR WEIGHT PROTEIN-TYROSINE-PHOSPHATASE ETP-RELATED"/>
    <property type="match status" value="1"/>
</dbReference>
<dbReference type="Proteomes" id="UP000243688">
    <property type="component" value="Unassembled WGS sequence"/>
</dbReference>
<feature type="active site" description="Nucleophile" evidence="4">
    <location>
        <position position="8"/>
    </location>
</feature>
<dbReference type="InterPro" id="IPR036196">
    <property type="entry name" value="Ptyr_pPase_sf"/>
</dbReference>
<evidence type="ECO:0000313" key="6">
    <source>
        <dbReference type="EMBL" id="PDO10394.1"/>
    </source>
</evidence>
<feature type="domain" description="Phosphotyrosine protein phosphatase I" evidence="5">
    <location>
        <begin position="2"/>
        <end position="152"/>
    </location>
</feature>
<dbReference type="GO" id="GO:0004725">
    <property type="term" value="F:protein tyrosine phosphatase activity"/>
    <property type="evidence" value="ECO:0007669"/>
    <property type="project" value="InterPro"/>
</dbReference>
<dbReference type="PRINTS" id="PR00719">
    <property type="entry name" value="LMWPTPASE"/>
</dbReference>
<accession>A0A2A6E060</accession>
<dbReference type="EMBL" id="MOXJ01000015">
    <property type="protein sequence ID" value="PDO10394.1"/>
    <property type="molecule type" value="Genomic_DNA"/>
</dbReference>
<dbReference type="InterPro" id="IPR017867">
    <property type="entry name" value="Tyr_phospatase_low_mol_wt"/>
</dbReference>
<dbReference type="AlphaFoldDB" id="A0A2A6E060"/>
<reference evidence="6 7" key="1">
    <citation type="submission" date="2016-12" db="EMBL/GenBank/DDBJ databases">
        <title>Candidatus Reconcilibacillus cellulovorans genome.</title>
        <authorList>
            <person name="Kolinko S."/>
            <person name="Wu Y.-W."/>
            <person name="Tachea F."/>
            <person name="Denzel E."/>
            <person name="Hiras J."/>
            <person name="Baecker N."/>
            <person name="Chan L.J."/>
            <person name="Eichorst S.A."/>
            <person name="Frey D."/>
            <person name="Adams P.D."/>
            <person name="Pray T."/>
            <person name="Tanjore D."/>
            <person name="Petzold C.J."/>
            <person name="Gladden J.M."/>
            <person name="Simmons B.A."/>
            <person name="Singer S.W."/>
        </authorList>
    </citation>
    <scope>NUCLEOTIDE SEQUENCE [LARGE SCALE GENOMIC DNA]</scope>
    <source>
        <strain evidence="6">JTherm</strain>
    </source>
</reference>
<evidence type="ECO:0000256" key="4">
    <source>
        <dbReference type="PIRSR" id="PIRSR617867-1"/>
    </source>
</evidence>
<dbReference type="CDD" id="cd16344">
    <property type="entry name" value="LMWPAP"/>
    <property type="match status" value="1"/>
</dbReference>
<comment type="similarity">
    <text evidence="1">Belongs to the low molecular weight phosphotyrosine protein phosphatase family.</text>
</comment>
<name>A0A2A6E060_9BACL</name>
<dbReference type="InterPro" id="IPR050438">
    <property type="entry name" value="LMW_PTPase"/>
</dbReference>
<evidence type="ECO:0000259" key="5">
    <source>
        <dbReference type="SMART" id="SM00226"/>
    </source>
</evidence>
<dbReference type="Pfam" id="PF01451">
    <property type="entry name" value="LMWPc"/>
    <property type="match status" value="1"/>
</dbReference>
<organism evidence="6 7">
    <name type="scientific">Candidatus Reconcilbacillus cellulovorans</name>
    <dbReference type="NCBI Taxonomy" id="1906605"/>
    <lineage>
        <taxon>Bacteria</taxon>
        <taxon>Bacillati</taxon>
        <taxon>Bacillota</taxon>
        <taxon>Bacilli</taxon>
        <taxon>Bacillales</taxon>
        <taxon>Paenibacillaceae</taxon>
        <taxon>Candidatus Reconcilbacillus</taxon>
    </lineage>
</organism>
<dbReference type="Gene3D" id="3.40.50.2300">
    <property type="match status" value="1"/>
</dbReference>
<dbReference type="SMART" id="SM00226">
    <property type="entry name" value="LMWPc"/>
    <property type="match status" value="1"/>
</dbReference>
<dbReference type="PANTHER" id="PTHR11717">
    <property type="entry name" value="LOW MOLECULAR WEIGHT PROTEIN TYROSINE PHOSPHATASE"/>
    <property type="match status" value="1"/>
</dbReference>
<evidence type="ECO:0000256" key="1">
    <source>
        <dbReference type="ARBA" id="ARBA00011063"/>
    </source>
</evidence>
<feature type="active site" description="Proton donor" evidence="4">
    <location>
        <position position="126"/>
    </location>
</feature>
<comment type="caution">
    <text evidence="6">The sequence shown here is derived from an EMBL/GenBank/DDBJ whole genome shotgun (WGS) entry which is preliminary data.</text>
</comment>
<gene>
    <name evidence="6" type="ORF">BLM47_07660</name>
</gene>
<feature type="active site" evidence="4">
    <location>
        <position position="14"/>
    </location>
</feature>
<keyword evidence="2" id="KW-0378">Hydrolase</keyword>
<sequence>MKRILFVCTGNTCRSPMAEALFRNIAAEAGLELEIRSAGVAAIPGGAMSDYARQVLADRGVAIDEFRSSAVTVEIVDWADLILTMTVSHKQTLVRLFPKAADKAFTLKEFAAEPSEGGVADRDVADPFGGTLDDYRACADELEGLLRKLADRLRREIR</sequence>
<evidence type="ECO:0000256" key="3">
    <source>
        <dbReference type="ARBA" id="ARBA00022912"/>
    </source>
</evidence>
<evidence type="ECO:0000313" key="7">
    <source>
        <dbReference type="Proteomes" id="UP000243688"/>
    </source>
</evidence>
<proteinExistence type="inferred from homology"/>
<evidence type="ECO:0000256" key="2">
    <source>
        <dbReference type="ARBA" id="ARBA00022801"/>
    </source>
</evidence>